<feature type="compositionally biased region" description="Polar residues" evidence="1">
    <location>
        <begin position="357"/>
        <end position="376"/>
    </location>
</feature>
<feature type="compositionally biased region" description="Basic and acidic residues" evidence="1">
    <location>
        <begin position="318"/>
        <end position="327"/>
    </location>
</feature>
<keyword evidence="3" id="KW-1185">Reference proteome</keyword>
<dbReference type="Proteomes" id="UP001501705">
    <property type="component" value="Unassembled WGS sequence"/>
</dbReference>
<accession>A0ABN2E285</accession>
<comment type="caution">
    <text evidence="2">The sequence shown here is derived from an EMBL/GenBank/DDBJ whole genome shotgun (WGS) entry which is preliminary data.</text>
</comment>
<organism evidence="2 3">
    <name type="scientific">Kribbella hippodromi</name>
    <dbReference type="NCBI Taxonomy" id="434347"/>
    <lineage>
        <taxon>Bacteria</taxon>
        <taxon>Bacillati</taxon>
        <taxon>Actinomycetota</taxon>
        <taxon>Actinomycetes</taxon>
        <taxon>Propionibacteriales</taxon>
        <taxon>Kribbellaceae</taxon>
        <taxon>Kribbella</taxon>
    </lineage>
</organism>
<name>A0ABN2E285_9ACTN</name>
<sequence>MDGDRLPFVHQKVHELMRQMQVSMREVGKFYGGGQPDRTSMGQARVDAGRRGVMSSAPGAPGTPVFGAEEHRTLKDLIAPGVGKRIGLRMRGDQAEYQERYDNRNIRQTAMIGALRAVAELAESRRYRDGRAATEVEASAMREAVAGAWTAAHYDRVLHDLEGNGRVPAGTTDYLALGWAEANSVERQRLLARVDDQAPAGYAFAEAVGRRAGMSGERTLHWLNNAPPDRAPEVAAGLLMRGSERMVRLFEEDPAAYAVLEGEVSEVIRSEFENLQQLKDTGMVHAYGANTAAQSANGGRRVATLALELIAHQERALEARAEPERAPEAQIVDPRIGVAEPGGGAADAPASGGSAPTGQVRQTGQSRTPDRSTGNG</sequence>
<feature type="compositionally biased region" description="Low complexity" evidence="1">
    <location>
        <begin position="346"/>
        <end position="356"/>
    </location>
</feature>
<evidence type="ECO:0000313" key="3">
    <source>
        <dbReference type="Proteomes" id="UP001501705"/>
    </source>
</evidence>
<feature type="region of interest" description="Disordered" evidence="1">
    <location>
        <begin position="318"/>
        <end position="376"/>
    </location>
</feature>
<evidence type="ECO:0000256" key="1">
    <source>
        <dbReference type="SAM" id="MobiDB-lite"/>
    </source>
</evidence>
<dbReference type="RefSeq" id="WP_344237990.1">
    <property type="nucleotide sequence ID" value="NZ_BAAAPH010000020.1"/>
</dbReference>
<proteinExistence type="predicted"/>
<reference evidence="2 3" key="1">
    <citation type="journal article" date="2019" name="Int. J. Syst. Evol. Microbiol.">
        <title>The Global Catalogue of Microorganisms (GCM) 10K type strain sequencing project: providing services to taxonomists for standard genome sequencing and annotation.</title>
        <authorList>
            <consortium name="The Broad Institute Genomics Platform"/>
            <consortium name="The Broad Institute Genome Sequencing Center for Infectious Disease"/>
            <person name="Wu L."/>
            <person name="Ma J."/>
        </authorList>
    </citation>
    <scope>NUCLEOTIDE SEQUENCE [LARGE SCALE GENOMIC DNA]</scope>
    <source>
        <strain evidence="2 3">JCM 15572</strain>
    </source>
</reference>
<gene>
    <name evidence="2" type="ORF">GCM10009804_55920</name>
</gene>
<dbReference type="EMBL" id="BAAAPH010000020">
    <property type="protein sequence ID" value="GAA1592384.1"/>
    <property type="molecule type" value="Genomic_DNA"/>
</dbReference>
<protein>
    <submittedName>
        <fullName evidence="2">Uncharacterized protein</fullName>
    </submittedName>
</protein>
<evidence type="ECO:0000313" key="2">
    <source>
        <dbReference type="EMBL" id="GAA1592384.1"/>
    </source>
</evidence>